<proteinExistence type="predicted"/>
<gene>
    <name evidence="1" type="ORF">RPERSI_LOCUS14196</name>
</gene>
<reference evidence="1" key="1">
    <citation type="submission" date="2021-06" db="EMBL/GenBank/DDBJ databases">
        <authorList>
            <person name="Kallberg Y."/>
            <person name="Tangrot J."/>
            <person name="Rosling A."/>
        </authorList>
    </citation>
    <scope>NUCLEOTIDE SEQUENCE</scope>
    <source>
        <strain evidence="1">MA461A</strain>
    </source>
</reference>
<feature type="non-terminal residue" evidence="1">
    <location>
        <position position="1"/>
    </location>
</feature>
<accession>A0ACA9QMU3</accession>
<dbReference type="EMBL" id="CAJVQC010032437">
    <property type="protein sequence ID" value="CAG8751127.1"/>
    <property type="molecule type" value="Genomic_DNA"/>
</dbReference>
<protein>
    <submittedName>
        <fullName evidence="1">7959_t:CDS:1</fullName>
    </submittedName>
</protein>
<evidence type="ECO:0000313" key="1">
    <source>
        <dbReference type="EMBL" id="CAG8751127.1"/>
    </source>
</evidence>
<comment type="caution">
    <text evidence="1">The sequence shown here is derived from an EMBL/GenBank/DDBJ whole genome shotgun (WGS) entry which is preliminary data.</text>
</comment>
<dbReference type="Proteomes" id="UP000789920">
    <property type="component" value="Unassembled WGS sequence"/>
</dbReference>
<sequence>FHSVCLNKSSSFNGSLAGELTSPLASVNIVTGFLEVLAYKNYDGYYYGNDNGGSHHSASHPTPTDKTSEKP</sequence>
<organism evidence="1 2">
    <name type="scientific">Racocetra persica</name>
    <dbReference type="NCBI Taxonomy" id="160502"/>
    <lineage>
        <taxon>Eukaryota</taxon>
        <taxon>Fungi</taxon>
        <taxon>Fungi incertae sedis</taxon>
        <taxon>Mucoromycota</taxon>
        <taxon>Glomeromycotina</taxon>
        <taxon>Glomeromycetes</taxon>
        <taxon>Diversisporales</taxon>
        <taxon>Gigasporaceae</taxon>
        <taxon>Racocetra</taxon>
    </lineage>
</organism>
<evidence type="ECO:0000313" key="2">
    <source>
        <dbReference type="Proteomes" id="UP000789920"/>
    </source>
</evidence>
<name>A0ACA9QMU3_9GLOM</name>
<feature type="non-terminal residue" evidence="1">
    <location>
        <position position="71"/>
    </location>
</feature>
<keyword evidence="2" id="KW-1185">Reference proteome</keyword>